<dbReference type="AlphaFoldDB" id="A0A7S7NWC6"/>
<reference evidence="2 3" key="1">
    <citation type="submission" date="2020-10" db="EMBL/GenBank/DDBJ databases">
        <title>Complete genome sequence of Paludibaculum fermentans P105T, a facultatively anaerobic acidobacterium capable of dissimilatory Fe(III) reduction.</title>
        <authorList>
            <person name="Dedysh S.N."/>
            <person name="Beletsky A.V."/>
            <person name="Kulichevskaya I.S."/>
            <person name="Mardanov A.V."/>
            <person name="Ravin N.V."/>
        </authorList>
    </citation>
    <scope>NUCLEOTIDE SEQUENCE [LARGE SCALE GENOMIC DNA]</scope>
    <source>
        <strain evidence="2 3">P105</strain>
    </source>
</reference>
<feature type="transmembrane region" description="Helical" evidence="1">
    <location>
        <begin position="73"/>
        <end position="90"/>
    </location>
</feature>
<dbReference type="KEGG" id="pfer:IRI77_13715"/>
<dbReference type="EMBL" id="CP063849">
    <property type="protein sequence ID" value="QOY90956.1"/>
    <property type="molecule type" value="Genomic_DNA"/>
</dbReference>
<sequence>MTPATPPQTKTSVKSNPHRILGWSALAAVGGAAIYALFSNLTGMEPSLFGIPVGLGIGQSMYYASGKQGGRRFQILAVILAFAAFDLTYAPGMASVALKHGITAPAFAFFVFMTLVSPAIDAQNGFIGLFMVAGGMWLAWTLARARELG</sequence>
<dbReference type="Proteomes" id="UP000593892">
    <property type="component" value="Chromosome"/>
</dbReference>
<protein>
    <submittedName>
        <fullName evidence="2">Uncharacterized protein</fullName>
    </submittedName>
</protein>
<proteinExistence type="predicted"/>
<feature type="transmembrane region" description="Helical" evidence="1">
    <location>
        <begin position="126"/>
        <end position="143"/>
    </location>
</feature>
<keyword evidence="1" id="KW-0472">Membrane</keyword>
<evidence type="ECO:0000313" key="2">
    <source>
        <dbReference type="EMBL" id="QOY90956.1"/>
    </source>
</evidence>
<evidence type="ECO:0000256" key="1">
    <source>
        <dbReference type="SAM" id="Phobius"/>
    </source>
</evidence>
<feature type="transmembrane region" description="Helical" evidence="1">
    <location>
        <begin position="20"/>
        <end position="38"/>
    </location>
</feature>
<gene>
    <name evidence="2" type="ORF">IRI77_13715</name>
</gene>
<keyword evidence="3" id="KW-1185">Reference proteome</keyword>
<keyword evidence="1" id="KW-0812">Transmembrane</keyword>
<dbReference type="RefSeq" id="WP_194452613.1">
    <property type="nucleotide sequence ID" value="NZ_CP063849.1"/>
</dbReference>
<accession>A0A7S7NWC6</accession>
<evidence type="ECO:0000313" key="3">
    <source>
        <dbReference type="Proteomes" id="UP000593892"/>
    </source>
</evidence>
<feature type="transmembrane region" description="Helical" evidence="1">
    <location>
        <begin position="102"/>
        <end position="120"/>
    </location>
</feature>
<organism evidence="2 3">
    <name type="scientific">Paludibaculum fermentans</name>
    <dbReference type="NCBI Taxonomy" id="1473598"/>
    <lineage>
        <taxon>Bacteria</taxon>
        <taxon>Pseudomonadati</taxon>
        <taxon>Acidobacteriota</taxon>
        <taxon>Terriglobia</taxon>
        <taxon>Bryobacterales</taxon>
        <taxon>Bryobacteraceae</taxon>
        <taxon>Paludibaculum</taxon>
    </lineage>
</organism>
<keyword evidence="1" id="KW-1133">Transmembrane helix</keyword>
<name>A0A7S7NWC6_PALFE</name>